<keyword evidence="1" id="KW-0812">Transmembrane</keyword>
<evidence type="ECO:0000313" key="3">
    <source>
        <dbReference type="Proteomes" id="UP000249725"/>
    </source>
</evidence>
<protein>
    <submittedName>
        <fullName evidence="2">Uncharacterized protein</fullName>
    </submittedName>
</protein>
<reference evidence="3" key="1">
    <citation type="submission" date="2018-05" db="EMBL/GenBank/DDBJ databases">
        <authorList>
            <person name="Li X."/>
        </authorList>
    </citation>
    <scope>NUCLEOTIDE SEQUENCE [LARGE SCALE GENOMIC DNA]</scope>
    <source>
        <strain evidence="3">YIM 73061</strain>
    </source>
</reference>
<gene>
    <name evidence="2" type="ORF">DJ018_03255</name>
</gene>
<feature type="transmembrane region" description="Helical" evidence="1">
    <location>
        <begin position="12"/>
        <end position="30"/>
    </location>
</feature>
<keyword evidence="3" id="KW-1185">Reference proteome</keyword>
<dbReference type="Proteomes" id="UP000249725">
    <property type="component" value="Unassembled WGS sequence"/>
</dbReference>
<dbReference type="EMBL" id="QFYR01000001">
    <property type="protein sequence ID" value="RAK56998.1"/>
    <property type="molecule type" value="Genomic_DNA"/>
</dbReference>
<accession>A0A328AVP6</accession>
<dbReference type="AlphaFoldDB" id="A0A328AVP6"/>
<evidence type="ECO:0000256" key="1">
    <source>
        <dbReference type="SAM" id="Phobius"/>
    </source>
</evidence>
<feature type="transmembrane region" description="Helical" evidence="1">
    <location>
        <begin position="42"/>
        <end position="64"/>
    </location>
</feature>
<dbReference type="RefSeq" id="WP_111513450.1">
    <property type="nucleotide sequence ID" value="NZ_QFYR01000001.1"/>
</dbReference>
<evidence type="ECO:0000313" key="2">
    <source>
        <dbReference type="EMBL" id="RAK56998.1"/>
    </source>
</evidence>
<keyword evidence="1" id="KW-1133">Transmembrane helix</keyword>
<proteinExistence type="predicted"/>
<keyword evidence="1" id="KW-0472">Membrane</keyword>
<organism evidence="2 3">
    <name type="scientific">Phenylobacterium deserti</name>
    <dbReference type="NCBI Taxonomy" id="1914756"/>
    <lineage>
        <taxon>Bacteria</taxon>
        <taxon>Pseudomonadati</taxon>
        <taxon>Pseudomonadota</taxon>
        <taxon>Alphaproteobacteria</taxon>
        <taxon>Caulobacterales</taxon>
        <taxon>Caulobacteraceae</taxon>
        <taxon>Phenylobacterium</taxon>
    </lineage>
</organism>
<feature type="transmembrane region" description="Helical" evidence="1">
    <location>
        <begin position="76"/>
        <end position="98"/>
    </location>
</feature>
<comment type="caution">
    <text evidence="2">The sequence shown here is derived from an EMBL/GenBank/DDBJ whole genome shotgun (WGS) entry which is preliminary data.</text>
</comment>
<sequence>MASPLRYTAGWYGGAVAATTLAYWVALWILMSSLRLGGLSGLGILLFGGIATYGAYVALLVLTVRISPGVSLLHRAAGVALCIGLVPILMLATLVLAWPD</sequence>
<name>A0A328AVP6_9CAUL</name>